<protein>
    <submittedName>
        <fullName evidence="1">Uncharacterized protein</fullName>
    </submittedName>
</protein>
<sequence>MAVIVGAREDEPEACRSVAAWGTRGVDSFASEKEPSRAGSAADCSGRGCGGAVGGEFYGEGAQDRTHEVALES</sequence>
<dbReference type="Proteomes" id="UP000680865">
    <property type="component" value="Unassembled WGS sequence"/>
</dbReference>
<reference evidence="1" key="1">
    <citation type="submission" date="2021-03" db="EMBL/GenBank/DDBJ databases">
        <title>Whole genome shotgun sequence of Actinoplanes consettensis NBRC 14913.</title>
        <authorList>
            <person name="Komaki H."/>
            <person name="Tamura T."/>
        </authorList>
    </citation>
    <scope>NUCLEOTIDE SEQUENCE</scope>
    <source>
        <strain evidence="1">NBRC 14913</strain>
    </source>
</reference>
<dbReference type="EMBL" id="BOQP01000046">
    <property type="protein sequence ID" value="GIM81318.1"/>
    <property type="molecule type" value="Genomic_DNA"/>
</dbReference>
<organism evidence="1 2">
    <name type="scientific">Winogradskya consettensis</name>
    <dbReference type="NCBI Taxonomy" id="113560"/>
    <lineage>
        <taxon>Bacteria</taxon>
        <taxon>Bacillati</taxon>
        <taxon>Actinomycetota</taxon>
        <taxon>Actinomycetes</taxon>
        <taxon>Micromonosporales</taxon>
        <taxon>Micromonosporaceae</taxon>
        <taxon>Winogradskya</taxon>
    </lineage>
</organism>
<evidence type="ECO:0000313" key="2">
    <source>
        <dbReference type="Proteomes" id="UP000680865"/>
    </source>
</evidence>
<name>A0A919VXW1_9ACTN</name>
<evidence type="ECO:0000313" key="1">
    <source>
        <dbReference type="EMBL" id="GIM81318.1"/>
    </source>
</evidence>
<gene>
    <name evidence="1" type="ORF">Aco04nite_75970</name>
</gene>
<keyword evidence="2" id="KW-1185">Reference proteome</keyword>
<comment type="caution">
    <text evidence="1">The sequence shown here is derived from an EMBL/GenBank/DDBJ whole genome shotgun (WGS) entry which is preliminary data.</text>
</comment>
<proteinExistence type="predicted"/>
<accession>A0A919VXW1</accession>
<dbReference type="AlphaFoldDB" id="A0A919VXW1"/>